<comment type="caution">
    <text evidence="1">The sequence shown here is derived from an EMBL/GenBank/DDBJ whole genome shotgun (WGS) entry which is preliminary data.</text>
</comment>
<keyword evidence="2" id="KW-1185">Reference proteome</keyword>
<gene>
    <name evidence="1" type="ORF">ACFFJC_10630</name>
</gene>
<evidence type="ECO:0000313" key="1">
    <source>
        <dbReference type="EMBL" id="MFC0204728.1"/>
    </source>
</evidence>
<dbReference type="RefSeq" id="WP_379487489.1">
    <property type="nucleotide sequence ID" value="NZ_JBHLWK010000013.1"/>
</dbReference>
<reference evidence="1 2" key="1">
    <citation type="submission" date="2024-09" db="EMBL/GenBank/DDBJ databases">
        <authorList>
            <person name="Sun Q."/>
            <person name="Mori K."/>
        </authorList>
    </citation>
    <scope>NUCLEOTIDE SEQUENCE [LARGE SCALE GENOMIC DNA]</scope>
    <source>
        <strain evidence="1 2">CCM 7706</strain>
    </source>
</reference>
<organism evidence="1 2">
    <name type="scientific">Novosphingobium soli</name>
    <dbReference type="NCBI Taxonomy" id="574956"/>
    <lineage>
        <taxon>Bacteria</taxon>
        <taxon>Pseudomonadati</taxon>
        <taxon>Pseudomonadota</taxon>
        <taxon>Alphaproteobacteria</taxon>
        <taxon>Sphingomonadales</taxon>
        <taxon>Sphingomonadaceae</taxon>
        <taxon>Novosphingobium</taxon>
    </lineage>
</organism>
<evidence type="ECO:0000313" key="2">
    <source>
        <dbReference type="Proteomes" id="UP001589798"/>
    </source>
</evidence>
<dbReference type="EMBL" id="JBHLWK010000013">
    <property type="protein sequence ID" value="MFC0204728.1"/>
    <property type="molecule type" value="Genomic_DNA"/>
</dbReference>
<proteinExistence type="predicted"/>
<evidence type="ECO:0008006" key="3">
    <source>
        <dbReference type="Google" id="ProtNLM"/>
    </source>
</evidence>
<sequence>MSKEATPKTYRATADGFDGKRYINAGETFTTTAPKGSWMEPVGEEKAGQKAARVAADPNSRQDPDYDKLDLKALQAIAAEKGVPFEGVSQKDLAAALRAAAVGK</sequence>
<name>A0ABV6CXN8_9SPHN</name>
<dbReference type="Proteomes" id="UP001589798">
    <property type="component" value="Unassembled WGS sequence"/>
</dbReference>
<accession>A0ABV6CXN8</accession>
<protein>
    <recommendedName>
        <fullName evidence="3">Rho termination factor</fullName>
    </recommendedName>
</protein>